<reference evidence="1 2" key="1">
    <citation type="submission" date="2019-06" db="EMBL/GenBank/DDBJ databases">
        <title>Genome Sequence of the Brown Rot Fungal Pathogen Monilinia fructicola.</title>
        <authorList>
            <person name="De Miccolis Angelini R.M."/>
            <person name="Landi L."/>
            <person name="Abate D."/>
            <person name="Pollastro S."/>
            <person name="Romanazzi G."/>
            <person name="Faretra F."/>
        </authorList>
    </citation>
    <scope>NUCLEOTIDE SEQUENCE [LARGE SCALE GENOMIC DNA]</scope>
    <source>
        <strain evidence="1 2">Mfrc123</strain>
    </source>
</reference>
<gene>
    <name evidence="1" type="ORF">EYC84_007799</name>
</gene>
<dbReference type="Proteomes" id="UP000322873">
    <property type="component" value="Unassembled WGS sequence"/>
</dbReference>
<organism evidence="1 2">
    <name type="scientific">Monilinia fructicola</name>
    <name type="common">Brown rot fungus</name>
    <name type="synonym">Ciboria fructicola</name>
    <dbReference type="NCBI Taxonomy" id="38448"/>
    <lineage>
        <taxon>Eukaryota</taxon>
        <taxon>Fungi</taxon>
        <taxon>Dikarya</taxon>
        <taxon>Ascomycota</taxon>
        <taxon>Pezizomycotina</taxon>
        <taxon>Leotiomycetes</taxon>
        <taxon>Helotiales</taxon>
        <taxon>Sclerotiniaceae</taxon>
        <taxon>Monilinia</taxon>
    </lineage>
</organism>
<evidence type="ECO:0000313" key="1">
    <source>
        <dbReference type="EMBL" id="KAA8568816.1"/>
    </source>
</evidence>
<keyword evidence="2" id="KW-1185">Reference proteome</keyword>
<accession>A0A5M9JM30</accession>
<dbReference type="AlphaFoldDB" id="A0A5M9JM30"/>
<evidence type="ECO:0000313" key="2">
    <source>
        <dbReference type="Proteomes" id="UP000322873"/>
    </source>
</evidence>
<name>A0A5M9JM30_MONFR</name>
<comment type="caution">
    <text evidence="1">The sequence shown here is derived from an EMBL/GenBank/DDBJ whole genome shotgun (WGS) entry which is preliminary data.</text>
</comment>
<protein>
    <submittedName>
        <fullName evidence="1">Uncharacterized protein</fullName>
    </submittedName>
</protein>
<dbReference type="EMBL" id="VICG01000009">
    <property type="protein sequence ID" value="KAA8568816.1"/>
    <property type="molecule type" value="Genomic_DNA"/>
</dbReference>
<proteinExistence type="predicted"/>
<sequence>MLIRSHLHLHTIRHSSIHLPPKAELPTYLHLGIKSKENQIQPHQENSSNIIALHSSGLITTCDFGDTSHSSTNTIYNL</sequence>